<reference evidence="2 3" key="1">
    <citation type="submission" date="2018-02" db="EMBL/GenBank/DDBJ databases">
        <title>FDA/CDC Antimicrobial Resistant Isolate Bank Genome Sequencing.</title>
        <authorList>
            <person name="Benahmed F.H."/>
            <person name="Lutgring J.D."/>
            <person name="Yoo B."/>
            <person name="Machado M."/>
            <person name="Brown A."/>
            <person name="McAllister G."/>
            <person name="Perry A."/>
            <person name="Halpin A.L."/>
            <person name="Vavikolanu K."/>
            <person name="Ott S."/>
            <person name="Zhao X."/>
            <person name="Tallon L.J."/>
            <person name="Sadzewicz L."/>
            <person name="Aluvathingal J."/>
            <person name="Nadendla S."/>
            <person name="Voskania-kordi A."/>
            <person name="Simonyan V."/>
            <person name="Patel J."/>
            <person name="Shawar R.M."/>
        </authorList>
    </citation>
    <scope>NUCLEOTIDE SEQUENCE [LARGE SCALE GENOMIC DNA]</scope>
    <source>
        <strain evidence="2 3">AR_0356</strain>
    </source>
</reference>
<evidence type="ECO:0000313" key="2">
    <source>
        <dbReference type="EMBL" id="AVK05827.1"/>
    </source>
</evidence>
<evidence type="ECO:0000256" key="1">
    <source>
        <dbReference type="SAM" id="MobiDB-lite"/>
    </source>
</evidence>
<proteinExistence type="predicted"/>
<dbReference type="Proteomes" id="UP000238390">
    <property type="component" value="Chromosome"/>
</dbReference>
<protein>
    <submittedName>
        <fullName evidence="2">Uncharacterized protein</fullName>
    </submittedName>
</protein>
<evidence type="ECO:0000313" key="3">
    <source>
        <dbReference type="Proteomes" id="UP000238390"/>
    </source>
</evidence>
<feature type="compositionally biased region" description="Basic and acidic residues" evidence="1">
    <location>
        <begin position="9"/>
        <end position="19"/>
    </location>
</feature>
<feature type="region of interest" description="Disordered" evidence="1">
    <location>
        <begin position="1"/>
        <end position="37"/>
    </location>
</feature>
<keyword evidence="3" id="KW-1185">Reference proteome</keyword>
<accession>A0A2R3IW39</accession>
<dbReference type="EMBL" id="CP027169">
    <property type="protein sequence ID" value="AVK05827.1"/>
    <property type="molecule type" value="Genomic_DNA"/>
</dbReference>
<gene>
    <name evidence="2" type="ORF">CSB93_4586</name>
</gene>
<organism evidence="2 3">
    <name type="scientific">Pseudomonas paraeruginosa</name>
    <dbReference type="NCBI Taxonomy" id="2994495"/>
    <lineage>
        <taxon>Bacteria</taxon>
        <taxon>Pseudomonadati</taxon>
        <taxon>Pseudomonadota</taxon>
        <taxon>Gammaproteobacteria</taxon>
        <taxon>Pseudomonadales</taxon>
        <taxon>Pseudomonadaceae</taxon>
        <taxon>Pseudomonas</taxon>
    </lineage>
</organism>
<name>A0A2R3IW39_9PSED</name>
<dbReference type="AlphaFoldDB" id="A0A2R3IW39"/>
<sequence>MIGVSLENGVEREGQEGGRRRPAGQRPEKASQAMIAA</sequence>